<gene>
    <name evidence="1" type="ORF">EV193_104346</name>
</gene>
<sequence>MVDLFVRDLRDSGAQWDYHVISSGHTLRGAVDQWAWVDANDRVPGQWPWRGLPLAPWDAELHSPPLDLLDYAPEWFVGYEPEEG</sequence>
<evidence type="ECO:0000313" key="1">
    <source>
        <dbReference type="EMBL" id="RZS39130.1"/>
    </source>
</evidence>
<comment type="caution">
    <text evidence="1">The sequence shown here is derived from an EMBL/GenBank/DDBJ whole genome shotgun (WGS) entry which is preliminary data.</text>
</comment>
<dbReference type="Proteomes" id="UP000294257">
    <property type="component" value="Unassembled WGS sequence"/>
</dbReference>
<proteinExistence type="predicted"/>
<evidence type="ECO:0000313" key="2">
    <source>
        <dbReference type="Proteomes" id="UP000294257"/>
    </source>
</evidence>
<reference evidence="1 2" key="1">
    <citation type="submission" date="2019-02" db="EMBL/GenBank/DDBJ databases">
        <title>Genomic Encyclopedia of Type Strains, Phase IV (KMG-IV): sequencing the most valuable type-strain genomes for metagenomic binning, comparative biology and taxonomic classification.</title>
        <authorList>
            <person name="Goeker M."/>
        </authorList>
    </citation>
    <scope>NUCLEOTIDE SEQUENCE [LARGE SCALE GENOMIC DNA]</scope>
    <source>
        <strain evidence="1 2">DSM 101727</strain>
    </source>
</reference>
<accession>A0A4Q7KSM7</accession>
<organism evidence="1 2">
    <name type="scientific">Herbihabitans rhizosphaerae</name>
    <dbReference type="NCBI Taxonomy" id="1872711"/>
    <lineage>
        <taxon>Bacteria</taxon>
        <taxon>Bacillati</taxon>
        <taxon>Actinomycetota</taxon>
        <taxon>Actinomycetes</taxon>
        <taxon>Pseudonocardiales</taxon>
        <taxon>Pseudonocardiaceae</taxon>
        <taxon>Herbihabitans</taxon>
    </lineage>
</organism>
<protein>
    <submittedName>
        <fullName evidence="1">Uncharacterized protein</fullName>
    </submittedName>
</protein>
<keyword evidence="2" id="KW-1185">Reference proteome</keyword>
<name>A0A4Q7KSM7_9PSEU</name>
<dbReference type="EMBL" id="SGWQ01000004">
    <property type="protein sequence ID" value="RZS39130.1"/>
    <property type="molecule type" value="Genomic_DNA"/>
</dbReference>
<dbReference type="AlphaFoldDB" id="A0A4Q7KSM7"/>